<feature type="compositionally biased region" description="Pro residues" evidence="1">
    <location>
        <begin position="31"/>
        <end position="67"/>
    </location>
</feature>
<name>A0A6A6AZD7_9PEZI</name>
<feature type="region of interest" description="Disordered" evidence="1">
    <location>
        <begin position="277"/>
        <end position="328"/>
    </location>
</feature>
<feature type="compositionally biased region" description="Low complexity" evidence="1">
    <location>
        <begin position="300"/>
        <end position="313"/>
    </location>
</feature>
<feature type="region of interest" description="Disordered" evidence="1">
    <location>
        <begin position="1"/>
        <end position="73"/>
    </location>
</feature>
<protein>
    <submittedName>
        <fullName evidence="2">Uncharacterized protein</fullName>
    </submittedName>
</protein>
<sequence length="401" mass="43023">MDADNAPATLQTTPESRRVHFSEMLRVYPIPARPTPPPAPAPAPAARPPTPTPTPTPQSPSPPPTPSSSPKAAWRKAKAKVKARSKSRHFSRLLFSAKSLRPHPPSLVSLRRDVRAQGPDAAIAVAALALVAAGDGDDDEVDAPTPMAVRDCSPARALRCRHPVTATAAGGDSAAPALALCGTCIRLERAEAAYHAAKSHYEAAERAGYARFVALKAEGKIVEGEDENGDEESERQMEIELEVLDGLLELVRERRLRYRSARCRVANLDLGVWRERDGEREKEGADEAQQRSRARWADVSPSLHLSRSSSPMPITTPPTPRTPSHNPTRVLVPASVYLAGFEIVGSVPDGDSDGKQTATVLRGPGGEGVFVLREGVLMRVVRSGGVVRRGGVGLRRERVVG</sequence>
<feature type="compositionally biased region" description="Basic and acidic residues" evidence="1">
    <location>
        <begin position="277"/>
        <end position="290"/>
    </location>
</feature>
<dbReference type="PRINTS" id="PR01217">
    <property type="entry name" value="PRICHEXTENSN"/>
</dbReference>
<proteinExistence type="predicted"/>
<evidence type="ECO:0000256" key="1">
    <source>
        <dbReference type="SAM" id="MobiDB-lite"/>
    </source>
</evidence>
<accession>A0A6A6AZD7</accession>
<dbReference type="AlphaFoldDB" id="A0A6A6AZD7"/>
<evidence type="ECO:0000313" key="3">
    <source>
        <dbReference type="Proteomes" id="UP000799438"/>
    </source>
</evidence>
<organism evidence="2 3">
    <name type="scientific">Aplosporella prunicola CBS 121167</name>
    <dbReference type="NCBI Taxonomy" id="1176127"/>
    <lineage>
        <taxon>Eukaryota</taxon>
        <taxon>Fungi</taxon>
        <taxon>Dikarya</taxon>
        <taxon>Ascomycota</taxon>
        <taxon>Pezizomycotina</taxon>
        <taxon>Dothideomycetes</taxon>
        <taxon>Dothideomycetes incertae sedis</taxon>
        <taxon>Botryosphaeriales</taxon>
        <taxon>Aplosporellaceae</taxon>
        <taxon>Aplosporella</taxon>
    </lineage>
</organism>
<dbReference type="RefSeq" id="XP_033393020.1">
    <property type="nucleotide sequence ID" value="XM_033542537.1"/>
</dbReference>
<dbReference type="EMBL" id="ML995504">
    <property type="protein sequence ID" value="KAF2137302.1"/>
    <property type="molecule type" value="Genomic_DNA"/>
</dbReference>
<evidence type="ECO:0000313" key="2">
    <source>
        <dbReference type="EMBL" id="KAF2137302.1"/>
    </source>
</evidence>
<reference evidence="2" key="1">
    <citation type="journal article" date="2020" name="Stud. Mycol.">
        <title>101 Dothideomycetes genomes: a test case for predicting lifestyles and emergence of pathogens.</title>
        <authorList>
            <person name="Haridas S."/>
            <person name="Albert R."/>
            <person name="Binder M."/>
            <person name="Bloem J."/>
            <person name="Labutti K."/>
            <person name="Salamov A."/>
            <person name="Andreopoulos B."/>
            <person name="Baker S."/>
            <person name="Barry K."/>
            <person name="Bills G."/>
            <person name="Bluhm B."/>
            <person name="Cannon C."/>
            <person name="Castanera R."/>
            <person name="Culley D."/>
            <person name="Daum C."/>
            <person name="Ezra D."/>
            <person name="Gonzalez J."/>
            <person name="Henrissat B."/>
            <person name="Kuo A."/>
            <person name="Liang C."/>
            <person name="Lipzen A."/>
            <person name="Lutzoni F."/>
            <person name="Magnuson J."/>
            <person name="Mondo S."/>
            <person name="Nolan M."/>
            <person name="Ohm R."/>
            <person name="Pangilinan J."/>
            <person name="Park H.-J."/>
            <person name="Ramirez L."/>
            <person name="Alfaro M."/>
            <person name="Sun H."/>
            <person name="Tritt A."/>
            <person name="Yoshinaga Y."/>
            <person name="Zwiers L.-H."/>
            <person name="Turgeon B."/>
            <person name="Goodwin S."/>
            <person name="Spatafora J."/>
            <person name="Crous P."/>
            <person name="Grigoriev I."/>
        </authorList>
    </citation>
    <scope>NUCLEOTIDE SEQUENCE</scope>
    <source>
        <strain evidence="2">CBS 121167</strain>
    </source>
</reference>
<keyword evidence="3" id="KW-1185">Reference proteome</keyword>
<dbReference type="GeneID" id="54300034"/>
<dbReference type="Proteomes" id="UP000799438">
    <property type="component" value="Unassembled WGS sequence"/>
</dbReference>
<gene>
    <name evidence="2" type="ORF">K452DRAFT_302063</name>
</gene>